<dbReference type="InterPro" id="IPR001343">
    <property type="entry name" value="Hemolysn_Ca-bd"/>
</dbReference>
<comment type="caution">
    <text evidence="4">The sequence shown here is derived from an EMBL/GenBank/DDBJ whole genome shotgun (WGS) entry which is preliminary data.</text>
</comment>
<evidence type="ECO:0000256" key="3">
    <source>
        <dbReference type="SAM" id="MobiDB-lite"/>
    </source>
</evidence>
<dbReference type="SUPFAM" id="SSF51120">
    <property type="entry name" value="beta-Roll"/>
    <property type="match status" value="8"/>
</dbReference>
<reference evidence="4 5" key="1">
    <citation type="submission" date="2017-11" db="EMBL/GenBank/DDBJ databases">
        <title>Draft genome sequence of Rhizobiales bacterium SY3-13.</title>
        <authorList>
            <person name="Sun C."/>
        </authorList>
    </citation>
    <scope>NUCLEOTIDE SEQUENCE [LARGE SCALE GENOMIC DNA]</scope>
    <source>
        <strain evidence="4 5">SY3-13</strain>
    </source>
</reference>
<keyword evidence="2" id="KW-0964">Secreted</keyword>
<comment type="subcellular location">
    <subcellularLocation>
        <location evidence="1">Secreted</location>
    </subcellularLocation>
</comment>
<dbReference type="GO" id="GO:0005509">
    <property type="term" value="F:calcium ion binding"/>
    <property type="evidence" value="ECO:0007669"/>
    <property type="project" value="InterPro"/>
</dbReference>
<proteinExistence type="predicted"/>
<evidence type="ECO:0000256" key="1">
    <source>
        <dbReference type="ARBA" id="ARBA00004613"/>
    </source>
</evidence>
<evidence type="ECO:0008006" key="6">
    <source>
        <dbReference type="Google" id="ProtNLM"/>
    </source>
</evidence>
<dbReference type="EMBL" id="PHIG01000041">
    <property type="protein sequence ID" value="PJK28624.1"/>
    <property type="molecule type" value="Genomic_DNA"/>
</dbReference>
<protein>
    <recommendedName>
        <fullName evidence="6">Calcium-binding protein</fullName>
    </recommendedName>
</protein>
<gene>
    <name evidence="4" type="ORF">CVT23_16040</name>
</gene>
<dbReference type="GO" id="GO:0005576">
    <property type="term" value="C:extracellular region"/>
    <property type="evidence" value="ECO:0007669"/>
    <property type="project" value="UniProtKB-SubCell"/>
</dbReference>
<sequence>IGAEGVDYGSYSNVGEAYVIFGPGQAVAETSFDLSTIDGTDGVTITSAPVDNIYLGQGVAMIGDINGDGFDDIAVTTRYDDAGAVSYDQIAIFFGLDSSGAAQAGDAGANALTGGADTDLLFGNAGDDTLTGNAGDDVLRGGTGNDSLVGGGGNDLLEGGAGQDTLVGGNGADTLRPGANDGSGDIIRPGADSNLVEFIAPGEGFFALLYDDQSTGINASIGNISGTVVKSGGTDTLEGVNLIDGLAGGLMLIGGSGDDTVSADLIDFNEFFQFRGGAGNDDFTGGGGFDRLDYITASAGVSLDIGAGTTSDDGDGGTDIFAAIDEVRGSTFADSMLGGAGDDRFIPDEGNDTIDGGAGFNLVRYDRTNVDSVDFNASTGIANVVINLTAYTQDLSNIQAVRGSDGDDTLLGSGSSVEFRGNGGNDFLLGGSNNLNTLSGGAGDDTINPNGSGNGDAMDGGDGVDLLQVDFSGENFDITMDGSATDITVATGFSGTGNAKTFINFERADLTGGNGNDLFAGGALDDTLNGGLGNDTLNGGSGGADVIDGGGGDDAITTALGNDTVAGGDGNDSIATGDGADFVNAGLGDDSVDGGAGDDFLDGSFGNDTVSGGAGADTIDAGSENDLLDGGDGADSVFGSSGFDQLDGGDGDDTLDGGDDDDTLVGGLGADSIIGGAGADIVSYFDDANGVSVDLSTGTATDGGGFTDTLTGVENVTGSAFGDTLVAAGTGSLLLGNGGIDIIGGGDGNDSLFGGDDIDTITGGLGNDFMSGGAGNDSMQGLGGDDTLDGGAGVDTLDGSAGIDTADFSLNGGPMVVDLVAGTALDSIAGETDVLLQIENVVGSGAADTITGDGADNVLDGGGGDDSISGGGGDDTLIGGAGTDVLNGGAGGVTGDFVDYSGAAAGVNVDLGLDQAASDGDGGSDTLTSIEHVIGSDFADTITGQDNESNQLFGGGGNDLLAGGLGAQTLEGGAGDDFLEGGDGADQLTGGDGADGFQYLSTSDLQVVAANQTVDAAGVAVDLITDFSGTADGGGDTFEFDTGQGGFDDVGVTATFATIGAAYDGTNSGVGAGSAYIFDGQHLIFDDDVAAAGYQVIADTNGATVSEADLQSIGGQLPPG</sequence>
<dbReference type="PANTHER" id="PTHR38340">
    <property type="entry name" value="S-LAYER PROTEIN"/>
    <property type="match status" value="1"/>
</dbReference>
<keyword evidence="5" id="KW-1185">Reference proteome</keyword>
<dbReference type="InterPro" id="IPR018511">
    <property type="entry name" value="Hemolysin-typ_Ca-bd_CS"/>
</dbReference>
<name>A0A2M9FYU7_9PROT</name>
<dbReference type="PANTHER" id="PTHR38340:SF1">
    <property type="entry name" value="S-LAYER PROTEIN"/>
    <property type="match status" value="1"/>
</dbReference>
<feature type="region of interest" description="Disordered" evidence="3">
    <location>
        <begin position="615"/>
        <end position="634"/>
    </location>
</feature>
<dbReference type="AlphaFoldDB" id="A0A2M9FYU7"/>
<dbReference type="InterPro" id="IPR011049">
    <property type="entry name" value="Serralysin-like_metalloprot_C"/>
</dbReference>
<dbReference type="InterPro" id="IPR050557">
    <property type="entry name" value="RTX_toxin/Mannuronan_C5-epim"/>
</dbReference>
<dbReference type="PROSITE" id="PS00330">
    <property type="entry name" value="HEMOLYSIN_CALCIUM"/>
    <property type="match status" value="8"/>
</dbReference>
<feature type="non-terminal residue" evidence="4">
    <location>
        <position position="1"/>
    </location>
</feature>
<organism evidence="4 5">
    <name type="scientific">Minwuia thermotolerans</name>
    <dbReference type="NCBI Taxonomy" id="2056226"/>
    <lineage>
        <taxon>Bacteria</taxon>
        <taxon>Pseudomonadati</taxon>
        <taxon>Pseudomonadota</taxon>
        <taxon>Alphaproteobacteria</taxon>
        <taxon>Minwuiales</taxon>
        <taxon>Minwuiaceae</taxon>
        <taxon>Minwuia</taxon>
    </lineage>
</organism>
<evidence type="ECO:0000313" key="5">
    <source>
        <dbReference type="Proteomes" id="UP000229498"/>
    </source>
</evidence>
<dbReference type="Pfam" id="PF00353">
    <property type="entry name" value="HemolysinCabind"/>
    <property type="match status" value="13"/>
</dbReference>
<accession>A0A2M9FYU7</accession>
<dbReference type="PRINTS" id="PR00313">
    <property type="entry name" value="CABNDNGRPT"/>
</dbReference>
<dbReference type="Proteomes" id="UP000229498">
    <property type="component" value="Unassembled WGS sequence"/>
</dbReference>
<dbReference type="Gene3D" id="2.150.10.10">
    <property type="entry name" value="Serralysin-like metalloprotease, C-terminal"/>
    <property type="match status" value="7"/>
</dbReference>
<evidence type="ECO:0000256" key="2">
    <source>
        <dbReference type="ARBA" id="ARBA00022525"/>
    </source>
</evidence>
<evidence type="ECO:0000313" key="4">
    <source>
        <dbReference type="EMBL" id="PJK28624.1"/>
    </source>
</evidence>